<evidence type="ECO:0000313" key="1">
    <source>
        <dbReference type="EMBL" id="KAF7823901.1"/>
    </source>
</evidence>
<dbReference type="OrthoDB" id="417481at2759"/>
<dbReference type="AlphaFoldDB" id="A0A834TN08"/>
<name>A0A834TN08_9FABA</name>
<dbReference type="Proteomes" id="UP000634136">
    <property type="component" value="Unassembled WGS sequence"/>
</dbReference>
<proteinExistence type="predicted"/>
<protein>
    <submittedName>
        <fullName evidence="1">Protein terminal ear1</fullName>
    </submittedName>
</protein>
<keyword evidence="2" id="KW-1185">Reference proteome</keyword>
<dbReference type="EMBL" id="JAAIUW010000007">
    <property type="protein sequence ID" value="KAF7823901.1"/>
    <property type="molecule type" value="Genomic_DNA"/>
</dbReference>
<accession>A0A834TN08</accession>
<reference evidence="1" key="1">
    <citation type="submission" date="2020-09" db="EMBL/GenBank/DDBJ databases">
        <title>Genome-Enabled Discovery of Anthraquinone Biosynthesis in Senna tora.</title>
        <authorList>
            <person name="Kang S.-H."/>
            <person name="Pandey R.P."/>
            <person name="Lee C.-M."/>
            <person name="Sim J.-S."/>
            <person name="Jeong J.-T."/>
            <person name="Choi B.-S."/>
            <person name="Jung M."/>
            <person name="Ginzburg D."/>
            <person name="Zhao K."/>
            <person name="Won S.Y."/>
            <person name="Oh T.-J."/>
            <person name="Yu Y."/>
            <person name="Kim N.-H."/>
            <person name="Lee O.R."/>
            <person name="Lee T.-H."/>
            <person name="Bashyal P."/>
            <person name="Kim T.-S."/>
            <person name="Lee W.-H."/>
            <person name="Kawkins C."/>
            <person name="Kim C.-K."/>
            <person name="Kim J.S."/>
            <person name="Ahn B.O."/>
            <person name="Rhee S.Y."/>
            <person name="Sohng J.K."/>
        </authorList>
    </citation>
    <scope>NUCLEOTIDE SEQUENCE</scope>
    <source>
        <tissue evidence="1">Leaf</tissue>
    </source>
</reference>
<comment type="caution">
    <text evidence="1">The sequence shown here is derived from an EMBL/GenBank/DDBJ whole genome shotgun (WGS) entry which is preliminary data.</text>
</comment>
<gene>
    <name evidence="1" type="ORF">G2W53_022045</name>
</gene>
<organism evidence="1 2">
    <name type="scientific">Senna tora</name>
    <dbReference type="NCBI Taxonomy" id="362788"/>
    <lineage>
        <taxon>Eukaryota</taxon>
        <taxon>Viridiplantae</taxon>
        <taxon>Streptophyta</taxon>
        <taxon>Embryophyta</taxon>
        <taxon>Tracheophyta</taxon>
        <taxon>Spermatophyta</taxon>
        <taxon>Magnoliopsida</taxon>
        <taxon>eudicotyledons</taxon>
        <taxon>Gunneridae</taxon>
        <taxon>Pentapetalae</taxon>
        <taxon>rosids</taxon>
        <taxon>fabids</taxon>
        <taxon>Fabales</taxon>
        <taxon>Fabaceae</taxon>
        <taxon>Caesalpinioideae</taxon>
        <taxon>Cassia clade</taxon>
        <taxon>Senna</taxon>
    </lineage>
</organism>
<sequence length="77" mass="8421">MTSQLNGWLARPSRVYTGLRAGQGPGKEKLQKHLEGMNFPCEWEEVLPLGFSPPSDGTNNPVQRTIGKLVNLSAINS</sequence>
<evidence type="ECO:0000313" key="2">
    <source>
        <dbReference type="Proteomes" id="UP000634136"/>
    </source>
</evidence>